<evidence type="ECO:0000313" key="1">
    <source>
        <dbReference type="EMBL" id="CAF4689327.1"/>
    </source>
</evidence>
<sequence>ANSQEFLSLLINHYLEEFDLRLSLSAVRFIRELVLKNEQIQNLLAKTGACEHLLSALSASSKDLQQVAIEAIQALSDKNV</sequence>
<dbReference type="Proteomes" id="UP000676336">
    <property type="component" value="Unassembled WGS sequence"/>
</dbReference>
<evidence type="ECO:0000313" key="2">
    <source>
        <dbReference type="Proteomes" id="UP000676336"/>
    </source>
</evidence>
<proteinExistence type="predicted"/>
<protein>
    <submittedName>
        <fullName evidence="1">Uncharacterized protein</fullName>
    </submittedName>
</protein>
<name>A0A8S3A6G2_9BILA</name>
<dbReference type="Gene3D" id="1.25.10.10">
    <property type="entry name" value="Leucine-rich Repeat Variant"/>
    <property type="match status" value="1"/>
</dbReference>
<organism evidence="1 2">
    <name type="scientific">Rotaria magnacalcarata</name>
    <dbReference type="NCBI Taxonomy" id="392030"/>
    <lineage>
        <taxon>Eukaryota</taxon>
        <taxon>Metazoa</taxon>
        <taxon>Spiralia</taxon>
        <taxon>Gnathifera</taxon>
        <taxon>Rotifera</taxon>
        <taxon>Eurotatoria</taxon>
        <taxon>Bdelloidea</taxon>
        <taxon>Philodinida</taxon>
        <taxon>Philodinidae</taxon>
        <taxon>Rotaria</taxon>
    </lineage>
</organism>
<dbReference type="SUPFAM" id="SSF48371">
    <property type="entry name" value="ARM repeat"/>
    <property type="match status" value="1"/>
</dbReference>
<dbReference type="InterPro" id="IPR011989">
    <property type="entry name" value="ARM-like"/>
</dbReference>
<reference evidence="1" key="1">
    <citation type="submission" date="2021-02" db="EMBL/GenBank/DDBJ databases">
        <authorList>
            <person name="Nowell W R."/>
        </authorList>
    </citation>
    <scope>NUCLEOTIDE SEQUENCE</scope>
</reference>
<feature type="non-terminal residue" evidence="1">
    <location>
        <position position="80"/>
    </location>
</feature>
<comment type="caution">
    <text evidence="1">The sequence shown here is derived from an EMBL/GenBank/DDBJ whole genome shotgun (WGS) entry which is preliminary data.</text>
</comment>
<dbReference type="AlphaFoldDB" id="A0A8S3A6G2"/>
<feature type="non-terminal residue" evidence="1">
    <location>
        <position position="1"/>
    </location>
</feature>
<dbReference type="InterPro" id="IPR016024">
    <property type="entry name" value="ARM-type_fold"/>
</dbReference>
<accession>A0A8S3A6G2</accession>
<gene>
    <name evidence="1" type="ORF">SMN809_LOCUS42598</name>
</gene>
<dbReference type="EMBL" id="CAJOBI010123372">
    <property type="protein sequence ID" value="CAF4689327.1"/>
    <property type="molecule type" value="Genomic_DNA"/>
</dbReference>